<dbReference type="EMBL" id="DPOP01000096">
    <property type="protein sequence ID" value="HCW67947.1"/>
    <property type="molecule type" value="Genomic_DNA"/>
</dbReference>
<dbReference type="Proteomes" id="UP000264753">
    <property type="component" value="Unassembled WGS sequence"/>
</dbReference>
<proteinExistence type="predicted"/>
<gene>
    <name evidence="1" type="ORF">DEF21_07395</name>
    <name evidence="2" type="ORF">DHR80_12265</name>
</gene>
<evidence type="ECO:0000313" key="1">
    <source>
        <dbReference type="EMBL" id="HBU97714.1"/>
    </source>
</evidence>
<dbReference type="Proteomes" id="UP000264179">
    <property type="component" value="Unassembled WGS sequence"/>
</dbReference>
<organism evidence="1 4">
    <name type="scientific">Thalassospira lucentensis</name>
    <dbReference type="NCBI Taxonomy" id="168935"/>
    <lineage>
        <taxon>Bacteria</taxon>
        <taxon>Pseudomonadati</taxon>
        <taxon>Pseudomonadota</taxon>
        <taxon>Alphaproteobacteria</taxon>
        <taxon>Rhodospirillales</taxon>
        <taxon>Thalassospiraceae</taxon>
        <taxon>Thalassospira</taxon>
    </lineage>
</organism>
<dbReference type="RefSeq" id="WP_276652469.1">
    <property type="nucleotide sequence ID" value="NZ_DOOG01000061.1"/>
</dbReference>
<comment type="caution">
    <text evidence="1">The sequence shown here is derived from an EMBL/GenBank/DDBJ whole genome shotgun (WGS) entry which is preliminary data.</text>
</comment>
<protein>
    <submittedName>
        <fullName evidence="1">Uncharacterized protein</fullName>
    </submittedName>
</protein>
<evidence type="ECO:0000313" key="2">
    <source>
        <dbReference type="EMBL" id="HCW67947.1"/>
    </source>
</evidence>
<dbReference type="AlphaFoldDB" id="A0A358HSE9"/>
<sequence>MTKLKTTRKTYAFSAPFNLTGFDQSFPAGQYNVEIEEQMMEGMSFVAFKRIATTMRMIHAADGRAKPGLVNNTFNIDPRDFELAILKDRHQCSEEISSLQSSHALSNFDQLAIDASENEGMTDHDYHS</sequence>
<accession>A0A358HSE9</accession>
<evidence type="ECO:0000313" key="3">
    <source>
        <dbReference type="Proteomes" id="UP000264179"/>
    </source>
</evidence>
<name>A0A358HSE9_9PROT</name>
<dbReference type="EMBL" id="DOOG01000061">
    <property type="protein sequence ID" value="HBU97714.1"/>
    <property type="molecule type" value="Genomic_DNA"/>
</dbReference>
<evidence type="ECO:0000313" key="4">
    <source>
        <dbReference type="Proteomes" id="UP000264753"/>
    </source>
</evidence>
<reference evidence="3 4" key="1">
    <citation type="journal article" date="2018" name="Nat. Biotechnol.">
        <title>A standardized bacterial taxonomy based on genome phylogeny substantially revises the tree of life.</title>
        <authorList>
            <person name="Parks D.H."/>
            <person name="Chuvochina M."/>
            <person name="Waite D.W."/>
            <person name="Rinke C."/>
            <person name="Skarshewski A."/>
            <person name="Chaumeil P.A."/>
            <person name="Hugenholtz P."/>
        </authorList>
    </citation>
    <scope>NUCLEOTIDE SEQUENCE [LARGE SCALE GENOMIC DNA]</scope>
    <source>
        <strain evidence="1">UBA8707</strain>
        <strain evidence="2">UBA9881</strain>
    </source>
</reference>